<reference evidence="12 13" key="1">
    <citation type="journal article" date="2010" name="PLoS Biol.">
        <title>Multi-platform next-generation sequencing of the domestic turkey (Meleagris gallopavo): genome assembly and analysis.</title>
        <authorList>
            <person name="Dalloul R.A."/>
            <person name="Long J.A."/>
            <person name="Zimin A.V."/>
            <person name="Aslam L."/>
            <person name="Beal K."/>
            <person name="Blomberg L.A."/>
            <person name="Bouffard P."/>
            <person name="Burt D.W."/>
            <person name="Crasta O."/>
            <person name="Crooijmans R.P."/>
            <person name="Cooper K."/>
            <person name="Coulombe R.A."/>
            <person name="De S."/>
            <person name="Delany M.E."/>
            <person name="Dodgson J.B."/>
            <person name="Dong J.J."/>
            <person name="Evans C."/>
            <person name="Frederickson K.M."/>
            <person name="Flicek P."/>
            <person name="Florea L."/>
            <person name="Folkerts O."/>
            <person name="Groenen M.A."/>
            <person name="Harkins T.T."/>
            <person name="Herrero J."/>
            <person name="Hoffmann S."/>
            <person name="Megens H.J."/>
            <person name="Jiang A."/>
            <person name="de Jong P."/>
            <person name="Kaiser P."/>
            <person name="Kim H."/>
            <person name="Kim K.W."/>
            <person name="Kim S."/>
            <person name="Langenberger D."/>
            <person name="Lee M.K."/>
            <person name="Lee T."/>
            <person name="Mane S."/>
            <person name="Marcais G."/>
            <person name="Marz M."/>
            <person name="McElroy A.P."/>
            <person name="Modise T."/>
            <person name="Nefedov M."/>
            <person name="Notredame C."/>
            <person name="Paton I.R."/>
            <person name="Payne W.S."/>
            <person name="Pertea G."/>
            <person name="Prickett D."/>
            <person name="Puiu D."/>
            <person name="Qioa D."/>
            <person name="Raineri E."/>
            <person name="Ruffier M."/>
            <person name="Salzberg S.L."/>
            <person name="Schatz M.C."/>
            <person name="Scheuring C."/>
            <person name="Schmidt C.J."/>
            <person name="Schroeder S."/>
            <person name="Searle S.M."/>
            <person name="Smith E.J."/>
            <person name="Smith J."/>
            <person name="Sonstegard T.S."/>
            <person name="Stadler P.F."/>
            <person name="Tafer H."/>
            <person name="Tu Z.J."/>
            <person name="Van Tassell C.P."/>
            <person name="Vilella A.J."/>
            <person name="Williams K.P."/>
            <person name="Yorke J.A."/>
            <person name="Zhang L."/>
            <person name="Zhang H.B."/>
            <person name="Zhang X."/>
            <person name="Zhang Y."/>
            <person name="Reed K.M."/>
        </authorList>
    </citation>
    <scope>NUCLEOTIDE SEQUENCE [LARGE SCALE GENOMIC DNA]</scope>
</reference>
<feature type="disulfide bond" evidence="8">
    <location>
        <begin position="154"/>
        <end position="181"/>
    </location>
</feature>
<dbReference type="FunFam" id="2.10.70.10:FF:000011">
    <property type="entry name" value="CUB and sushi domain-containing protein 3 isoform A"/>
    <property type="match status" value="1"/>
</dbReference>
<dbReference type="AlphaFoldDB" id="A0A803Y438"/>
<dbReference type="InterPro" id="IPR035914">
    <property type="entry name" value="Sperma_CUB_dom_sf"/>
</dbReference>
<feature type="domain" description="CUB" evidence="10">
    <location>
        <begin position="185"/>
        <end position="258"/>
    </location>
</feature>
<dbReference type="InterPro" id="IPR000436">
    <property type="entry name" value="Sushi_SCR_CCP_dom"/>
</dbReference>
<dbReference type="SUPFAM" id="SSF49854">
    <property type="entry name" value="Spermadhesin, CUB domain"/>
    <property type="match status" value="1"/>
</dbReference>
<evidence type="ECO:0000256" key="3">
    <source>
        <dbReference type="ARBA" id="ARBA00022729"/>
    </source>
</evidence>
<evidence type="ECO:0000256" key="2">
    <source>
        <dbReference type="ARBA" id="ARBA00022659"/>
    </source>
</evidence>
<evidence type="ECO:0000259" key="10">
    <source>
        <dbReference type="PROSITE" id="PS01180"/>
    </source>
</evidence>
<evidence type="ECO:0000256" key="4">
    <source>
        <dbReference type="ARBA" id="ARBA00022737"/>
    </source>
</evidence>
<keyword evidence="6 8" id="KW-1015">Disulfide bond</keyword>
<comment type="subcellular location">
    <subcellularLocation>
        <location evidence="1">Membrane</location>
    </subcellularLocation>
</comment>
<dbReference type="Gene3D" id="2.60.120.290">
    <property type="entry name" value="Spermadhesin, CUB domain"/>
    <property type="match status" value="1"/>
</dbReference>
<dbReference type="CDD" id="cd00033">
    <property type="entry name" value="CCP"/>
    <property type="match status" value="2"/>
</dbReference>
<dbReference type="SUPFAM" id="SSF57535">
    <property type="entry name" value="Complement control module/SCR domain"/>
    <property type="match status" value="2"/>
</dbReference>
<dbReference type="PANTHER" id="PTHR45656:SF4">
    <property type="entry name" value="PROTEIN CBR-CLEC-78"/>
    <property type="match status" value="1"/>
</dbReference>
<accession>A0A803Y438</accession>
<evidence type="ECO:0000313" key="13">
    <source>
        <dbReference type="Proteomes" id="UP000001645"/>
    </source>
</evidence>
<dbReference type="PANTHER" id="PTHR45656">
    <property type="entry name" value="PROTEIN CBR-CLEC-78"/>
    <property type="match status" value="1"/>
</dbReference>
<dbReference type="CDD" id="cd00041">
    <property type="entry name" value="CUB"/>
    <property type="match status" value="1"/>
</dbReference>
<evidence type="ECO:0000313" key="12">
    <source>
        <dbReference type="Ensembl" id="ENSMGAP00000026535.1"/>
    </source>
</evidence>
<dbReference type="Gene3D" id="2.10.70.10">
    <property type="entry name" value="Complement Module, domain 1"/>
    <property type="match status" value="2"/>
</dbReference>
<dbReference type="InterPro" id="IPR035976">
    <property type="entry name" value="Sushi/SCR/CCP_sf"/>
</dbReference>
<dbReference type="InterPro" id="IPR051277">
    <property type="entry name" value="SEZ6_CSMD_C4BPB_Regulators"/>
</dbReference>
<dbReference type="SMART" id="SM00032">
    <property type="entry name" value="CCP"/>
    <property type="match status" value="2"/>
</dbReference>
<dbReference type="InterPro" id="IPR000859">
    <property type="entry name" value="CUB_dom"/>
</dbReference>
<keyword evidence="2 8" id="KW-0768">Sushi</keyword>
<feature type="signal peptide" evidence="9">
    <location>
        <begin position="1"/>
        <end position="24"/>
    </location>
</feature>
<evidence type="ECO:0000256" key="1">
    <source>
        <dbReference type="ARBA" id="ARBA00004370"/>
    </source>
</evidence>
<dbReference type="PROSITE" id="PS50923">
    <property type="entry name" value="SUSHI"/>
    <property type="match status" value="2"/>
</dbReference>
<sequence length="294" mass="32075">MVRPEMLLSLLLAVINCGDPGVPANGIRLGSDFTYNKTVVFQCMPGYMMESDRASSLMCTKDRTWNGTKPACKGKAAHLGVSRSCRSVFLPCLQHLPHLSAEHEDRASFRSISHHNMPGREGIAIIPTGKRETIPNGKVVGSDFSWGSSISYACLEGYQLSLPAVLTCEGNGTWSGEIPQCFLPCGGNVTTQNGTVYSPGFPNQYPNSQDCTWLLTVPVGYGIHLNFTLLQTEPYNDFITIWDGPQQTAPQLGVFTGNSVLVKFHSDAANGGIFAIYFYGLYCFLRELGSLVQK</sequence>
<dbReference type="Pfam" id="PF00084">
    <property type="entry name" value="Sushi"/>
    <property type="match status" value="2"/>
</dbReference>
<keyword evidence="5" id="KW-0472">Membrane</keyword>
<evidence type="ECO:0000259" key="11">
    <source>
        <dbReference type="PROSITE" id="PS50923"/>
    </source>
</evidence>
<feature type="domain" description="Sushi" evidence="11">
    <location>
        <begin position="15"/>
        <end position="74"/>
    </location>
</feature>
<evidence type="ECO:0000256" key="9">
    <source>
        <dbReference type="SAM" id="SignalP"/>
    </source>
</evidence>
<evidence type="ECO:0000256" key="5">
    <source>
        <dbReference type="ARBA" id="ARBA00023136"/>
    </source>
</evidence>
<feature type="chain" id="PRO_5032981589" description="CUB and Sushi multiple domains 2" evidence="9">
    <location>
        <begin position="25"/>
        <end position="294"/>
    </location>
</feature>
<keyword evidence="3 9" id="KW-0732">Signal</keyword>
<dbReference type="SMART" id="SM00042">
    <property type="entry name" value="CUB"/>
    <property type="match status" value="1"/>
</dbReference>
<dbReference type="Ensembl" id="ENSMGAT00000024311.1">
    <property type="protein sequence ID" value="ENSMGAP00000026535.1"/>
    <property type="gene ID" value="ENSMGAG00000018005.1"/>
</dbReference>
<reference evidence="12" key="2">
    <citation type="submission" date="2025-08" db="UniProtKB">
        <authorList>
            <consortium name="Ensembl"/>
        </authorList>
    </citation>
    <scope>IDENTIFICATION</scope>
</reference>
<proteinExistence type="predicted"/>
<evidence type="ECO:0000256" key="6">
    <source>
        <dbReference type="ARBA" id="ARBA00023157"/>
    </source>
</evidence>
<dbReference type="InParanoid" id="A0A803Y438"/>
<organism evidence="12 13">
    <name type="scientific">Meleagris gallopavo</name>
    <name type="common">Wild turkey</name>
    <dbReference type="NCBI Taxonomy" id="9103"/>
    <lineage>
        <taxon>Eukaryota</taxon>
        <taxon>Metazoa</taxon>
        <taxon>Chordata</taxon>
        <taxon>Craniata</taxon>
        <taxon>Vertebrata</taxon>
        <taxon>Euteleostomi</taxon>
        <taxon>Archelosauria</taxon>
        <taxon>Archosauria</taxon>
        <taxon>Dinosauria</taxon>
        <taxon>Saurischia</taxon>
        <taxon>Theropoda</taxon>
        <taxon>Coelurosauria</taxon>
        <taxon>Aves</taxon>
        <taxon>Neognathae</taxon>
        <taxon>Galloanserae</taxon>
        <taxon>Galliformes</taxon>
        <taxon>Phasianidae</taxon>
        <taxon>Meleagridinae</taxon>
        <taxon>Meleagris</taxon>
    </lineage>
</organism>
<evidence type="ECO:0008006" key="14">
    <source>
        <dbReference type="Google" id="ProtNLM"/>
    </source>
</evidence>
<keyword evidence="13" id="KW-1185">Reference proteome</keyword>
<dbReference type="GO" id="GO:0016020">
    <property type="term" value="C:membrane"/>
    <property type="evidence" value="ECO:0007669"/>
    <property type="project" value="UniProtKB-SubCell"/>
</dbReference>
<evidence type="ECO:0000256" key="8">
    <source>
        <dbReference type="PROSITE-ProRule" id="PRU00302"/>
    </source>
</evidence>
<name>A0A803Y438_MELGA</name>
<feature type="domain" description="Sushi" evidence="11">
    <location>
        <begin position="126"/>
        <end position="183"/>
    </location>
</feature>
<dbReference type="Pfam" id="PF00431">
    <property type="entry name" value="CUB"/>
    <property type="match status" value="1"/>
</dbReference>
<keyword evidence="7" id="KW-0325">Glycoprotein</keyword>
<comment type="caution">
    <text evidence="8">Lacks conserved residue(s) required for the propagation of feature annotation.</text>
</comment>
<reference evidence="12" key="3">
    <citation type="submission" date="2025-09" db="UniProtKB">
        <authorList>
            <consortium name="Ensembl"/>
        </authorList>
    </citation>
    <scope>IDENTIFICATION</scope>
</reference>
<dbReference type="PROSITE" id="PS01180">
    <property type="entry name" value="CUB"/>
    <property type="match status" value="1"/>
</dbReference>
<keyword evidence="4" id="KW-0677">Repeat</keyword>
<evidence type="ECO:0000256" key="7">
    <source>
        <dbReference type="ARBA" id="ARBA00023180"/>
    </source>
</evidence>
<dbReference type="Proteomes" id="UP000001645">
    <property type="component" value="Chromosome 25"/>
</dbReference>
<protein>
    <recommendedName>
        <fullName evidence="14">CUB and Sushi multiple domains 2</fullName>
    </recommendedName>
</protein>
<dbReference type="GeneTree" id="ENSGT00940000159768"/>